<evidence type="ECO:0000313" key="6">
    <source>
        <dbReference type="Proteomes" id="UP000315003"/>
    </source>
</evidence>
<feature type="transmembrane region" description="Helical" evidence="4">
    <location>
        <begin position="12"/>
        <end position="32"/>
    </location>
</feature>
<dbReference type="RefSeq" id="WP_145268106.1">
    <property type="nucleotide sequence ID" value="NZ_CP036272.1"/>
</dbReference>
<reference evidence="5 6" key="1">
    <citation type="submission" date="2019-02" db="EMBL/GenBank/DDBJ databases">
        <title>Deep-cultivation of Planctomycetes and their phenomic and genomic characterization uncovers novel biology.</title>
        <authorList>
            <person name="Wiegand S."/>
            <person name="Jogler M."/>
            <person name="Boedeker C."/>
            <person name="Pinto D."/>
            <person name="Vollmers J."/>
            <person name="Rivas-Marin E."/>
            <person name="Kohn T."/>
            <person name="Peeters S.H."/>
            <person name="Heuer A."/>
            <person name="Rast P."/>
            <person name="Oberbeckmann S."/>
            <person name="Bunk B."/>
            <person name="Jeske O."/>
            <person name="Meyerdierks A."/>
            <person name="Storesund J.E."/>
            <person name="Kallscheuer N."/>
            <person name="Luecker S."/>
            <person name="Lage O.M."/>
            <person name="Pohl T."/>
            <person name="Merkel B.J."/>
            <person name="Hornburger P."/>
            <person name="Mueller R.-W."/>
            <person name="Bruemmer F."/>
            <person name="Labrenz M."/>
            <person name="Spormann A.M."/>
            <person name="Op den Camp H."/>
            <person name="Overmann J."/>
            <person name="Amann R."/>
            <person name="Jetten M.S.M."/>
            <person name="Mascher T."/>
            <person name="Medema M.H."/>
            <person name="Devos D.P."/>
            <person name="Kaster A.-K."/>
            <person name="Ovreas L."/>
            <person name="Rohde M."/>
            <person name="Galperin M.Y."/>
            <person name="Jogler C."/>
        </authorList>
    </citation>
    <scope>NUCLEOTIDE SEQUENCE [LARGE SCALE GENOMIC DNA]</scope>
    <source>
        <strain evidence="5 6">SV_7m_r</strain>
    </source>
</reference>
<evidence type="ECO:0000256" key="4">
    <source>
        <dbReference type="SAM" id="Phobius"/>
    </source>
</evidence>
<protein>
    <recommendedName>
        <fullName evidence="7">Endonuclease/Exonuclease/phosphatase family protein</fullName>
    </recommendedName>
</protein>
<dbReference type="Proteomes" id="UP000315003">
    <property type="component" value="Chromosome"/>
</dbReference>
<sequence length="356" mass="39325">MEESNQRNPFGFLLVLVAVIGGGLFFLSRYEIIGLSDLSVKRKDQEATGTAESQDSLINFQFTDSAPNATLIGQIKSEKPTVLAPQILRVGSWALCGYGASKFDNRTARETLVKMIRQFDILALQQVSAKETDLIPRLLDEINRHAGAKFEYVLGTPTGPADRLEVPTIIFNTHRCVVDRSATYMVADPQNIMQYDTLVAYFQTKTSTVPGSSEDNAWTFFLANVRVDMSEAQREVATLQQLMDNVRNVPSVGEDDVVLAGLLQADNSYLTANVFNDQIDLAVMNAKTDVFDKYQTANIAIDKRFTTEYLGRGGPVDFRGINKLTVAQAEMISSQLPVYAEFSIEEGTIFGDTAAK</sequence>
<evidence type="ECO:0008006" key="7">
    <source>
        <dbReference type="Google" id="ProtNLM"/>
    </source>
</evidence>
<dbReference type="GO" id="GO:0006308">
    <property type="term" value="P:DNA catabolic process"/>
    <property type="evidence" value="ECO:0007669"/>
    <property type="project" value="InterPro"/>
</dbReference>
<keyword evidence="1" id="KW-0540">Nuclease</keyword>
<dbReference type="Gene3D" id="3.60.10.10">
    <property type="entry name" value="Endonuclease/exonuclease/phosphatase"/>
    <property type="match status" value="1"/>
</dbReference>
<dbReference type="GO" id="GO:0016787">
    <property type="term" value="F:hydrolase activity"/>
    <property type="evidence" value="ECO:0007669"/>
    <property type="project" value="UniProtKB-KW"/>
</dbReference>
<keyword evidence="3" id="KW-0175">Coiled coil</keyword>
<accession>A0A517SN49</accession>
<feature type="coiled-coil region" evidence="3">
    <location>
        <begin position="222"/>
        <end position="249"/>
    </location>
</feature>
<keyword evidence="4" id="KW-0812">Transmembrane</keyword>
<dbReference type="SUPFAM" id="SSF56219">
    <property type="entry name" value="DNase I-like"/>
    <property type="match status" value="1"/>
</dbReference>
<organism evidence="5 6">
    <name type="scientific">Stieleria bergensis</name>
    <dbReference type="NCBI Taxonomy" id="2528025"/>
    <lineage>
        <taxon>Bacteria</taxon>
        <taxon>Pseudomonadati</taxon>
        <taxon>Planctomycetota</taxon>
        <taxon>Planctomycetia</taxon>
        <taxon>Pirellulales</taxon>
        <taxon>Pirellulaceae</taxon>
        <taxon>Stieleria</taxon>
    </lineage>
</organism>
<dbReference type="OrthoDB" id="5500612at2"/>
<keyword evidence="6" id="KW-1185">Reference proteome</keyword>
<evidence type="ECO:0000256" key="1">
    <source>
        <dbReference type="ARBA" id="ARBA00022722"/>
    </source>
</evidence>
<evidence type="ECO:0000313" key="5">
    <source>
        <dbReference type="EMBL" id="QDT57542.1"/>
    </source>
</evidence>
<gene>
    <name evidence="5" type="ORF">SV7mr_00240</name>
</gene>
<keyword evidence="2" id="KW-0378">Hydrolase</keyword>
<dbReference type="PANTHER" id="PTHR11371">
    <property type="entry name" value="DEOXYRIBONUCLEASE"/>
    <property type="match status" value="1"/>
</dbReference>
<keyword evidence="4" id="KW-1133">Transmembrane helix</keyword>
<name>A0A517SN49_9BACT</name>
<dbReference type="EMBL" id="CP036272">
    <property type="protein sequence ID" value="QDT57542.1"/>
    <property type="molecule type" value="Genomic_DNA"/>
</dbReference>
<dbReference type="GO" id="GO:0004536">
    <property type="term" value="F:DNA nuclease activity"/>
    <property type="evidence" value="ECO:0007669"/>
    <property type="project" value="InterPro"/>
</dbReference>
<dbReference type="PANTHER" id="PTHR11371:SF31">
    <property type="entry name" value="EXTRACELLULAR NUCLEASE"/>
    <property type="match status" value="1"/>
</dbReference>
<dbReference type="InterPro" id="IPR036691">
    <property type="entry name" value="Endo/exonu/phosph_ase_sf"/>
</dbReference>
<proteinExistence type="predicted"/>
<dbReference type="InterPro" id="IPR016202">
    <property type="entry name" value="DNase_I"/>
</dbReference>
<keyword evidence="4" id="KW-0472">Membrane</keyword>
<evidence type="ECO:0000256" key="3">
    <source>
        <dbReference type="SAM" id="Coils"/>
    </source>
</evidence>
<evidence type="ECO:0000256" key="2">
    <source>
        <dbReference type="ARBA" id="ARBA00022801"/>
    </source>
</evidence>
<dbReference type="PRINTS" id="PR00130">
    <property type="entry name" value="DNASEI"/>
</dbReference>
<dbReference type="AlphaFoldDB" id="A0A517SN49"/>